<feature type="compositionally biased region" description="Basic residues" evidence="1">
    <location>
        <begin position="88"/>
        <end position="99"/>
    </location>
</feature>
<evidence type="ECO:0000313" key="2">
    <source>
        <dbReference type="EMBL" id="KAK3310990.1"/>
    </source>
</evidence>
<dbReference type="AlphaFoldDB" id="A0AAJ0H3T3"/>
<dbReference type="EMBL" id="JAUDZG010000001">
    <property type="protein sequence ID" value="KAK3310990.1"/>
    <property type="molecule type" value="Genomic_DNA"/>
</dbReference>
<comment type="caution">
    <text evidence="2">The sequence shown here is derived from an EMBL/GenBank/DDBJ whole genome shotgun (WGS) entry which is preliminary data.</text>
</comment>
<evidence type="ECO:0000313" key="3">
    <source>
        <dbReference type="Proteomes" id="UP001273166"/>
    </source>
</evidence>
<name>A0AAJ0H3T3_9PEZI</name>
<organism evidence="2 3">
    <name type="scientific">Chaetomium strumarium</name>
    <dbReference type="NCBI Taxonomy" id="1170767"/>
    <lineage>
        <taxon>Eukaryota</taxon>
        <taxon>Fungi</taxon>
        <taxon>Dikarya</taxon>
        <taxon>Ascomycota</taxon>
        <taxon>Pezizomycotina</taxon>
        <taxon>Sordariomycetes</taxon>
        <taxon>Sordariomycetidae</taxon>
        <taxon>Sordariales</taxon>
        <taxon>Chaetomiaceae</taxon>
        <taxon>Chaetomium</taxon>
    </lineage>
</organism>
<sequence>MHSSRTSGRQRRCHLLIHLSCYVMFEAYCQWYSRNGTMALFANFLTFYSPGFSCGICDRLRWCGWGKGNGQRQLGPGRMSHQTTERGRQKKGSKSRRVSKKTDEGRESFLKVML</sequence>
<proteinExistence type="predicted"/>
<evidence type="ECO:0000256" key="1">
    <source>
        <dbReference type="SAM" id="MobiDB-lite"/>
    </source>
</evidence>
<dbReference type="Proteomes" id="UP001273166">
    <property type="component" value="Unassembled WGS sequence"/>
</dbReference>
<dbReference type="GeneID" id="87889924"/>
<accession>A0AAJ0H3T3</accession>
<reference evidence="2" key="1">
    <citation type="journal article" date="2023" name="Mol. Phylogenet. Evol.">
        <title>Genome-scale phylogeny and comparative genomics of the fungal order Sordariales.</title>
        <authorList>
            <person name="Hensen N."/>
            <person name="Bonometti L."/>
            <person name="Westerberg I."/>
            <person name="Brannstrom I.O."/>
            <person name="Guillou S."/>
            <person name="Cros-Aarteil S."/>
            <person name="Calhoun S."/>
            <person name="Haridas S."/>
            <person name="Kuo A."/>
            <person name="Mondo S."/>
            <person name="Pangilinan J."/>
            <person name="Riley R."/>
            <person name="LaButti K."/>
            <person name="Andreopoulos B."/>
            <person name="Lipzen A."/>
            <person name="Chen C."/>
            <person name="Yan M."/>
            <person name="Daum C."/>
            <person name="Ng V."/>
            <person name="Clum A."/>
            <person name="Steindorff A."/>
            <person name="Ohm R.A."/>
            <person name="Martin F."/>
            <person name="Silar P."/>
            <person name="Natvig D.O."/>
            <person name="Lalanne C."/>
            <person name="Gautier V."/>
            <person name="Ament-Velasquez S.L."/>
            <person name="Kruys A."/>
            <person name="Hutchinson M.I."/>
            <person name="Powell A.J."/>
            <person name="Barry K."/>
            <person name="Miller A.N."/>
            <person name="Grigoriev I.V."/>
            <person name="Debuchy R."/>
            <person name="Gladieux P."/>
            <person name="Hiltunen Thoren M."/>
            <person name="Johannesson H."/>
        </authorList>
    </citation>
    <scope>NUCLEOTIDE SEQUENCE</scope>
    <source>
        <strain evidence="2">CBS 333.67</strain>
    </source>
</reference>
<feature type="region of interest" description="Disordered" evidence="1">
    <location>
        <begin position="68"/>
        <end position="110"/>
    </location>
</feature>
<reference evidence="2" key="2">
    <citation type="submission" date="2023-06" db="EMBL/GenBank/DDBJ databases">
        <authorList>
            <consortium name="Lawrence Berkeley National Laboratory"/>
            <person name="Mondo S.J."/>
            <person name="Hensen N."/>
            <person name="Bonometti L."/>
            <person name="Westerberg I."/>
            <person name="Brannstrom I.O."/>
            <person name="Guillou S."/>
            <person name="Cros-Aarteil S."/>
            <person name="Calhoun S."/>
            <person name="Haridas S."/>
            <person name="Kuo A."/>
            <person name="Pangilinan J."/>
            <person name="Riley R."/>
            <person name="Labutti K."/>
            <person name="Andreopoulos B."/>
            <person name="Lipzen A."/>
            <person name="Chen C."/>
            <person name="Yanf M."/>
            <person name="Daum C."/>
            <person name="Ng V."/>
            <person name="Clum A."/>
            <person name="Steindorff A."/>
            <person name="Ohm R."/>
            <person name="Martin F."/>
            <person name="Silar P."/>
            <person name="Natvig D."/>
            <person name="Lalanne C."/>
            <person name="Gautier V."/>
            <person name="Ament-Velasquez S.L."/>
            <person name="Kruys A."/>
            <person name="Hutchinson M.I."/>
            <person name="Powell A.J."/>
            <person name="Barry K."/>
            <person name="Miller A.N."/>
            <person name="Grigoriev I.V."/>
            <person name="Debuchy R."/>
            <person name="Gladieux P."/>
            <person name="Thoren M.H."/>
            <person name="Johannesson H."/>
        </authorList>
    </citation>
    <scope>NUCLEOTIDE SEQUENCE</scope>
    <source>
        <strain evidence="2">CBS 333.67</strain>
    </source>
</reference>
<gene>
    <name evidence="2" type="ORF">B0T15DRAFT_58567</name>
</gene>
<keyword evidence="3" id="KW-1185">Reference proteome</keyword>
<feature type="compositionally biased region" description="Basic and acidic residues" evidence="1">
    <location>
        <begin position="100"/>
        <end position="110"/>
    </location>
</feature>
<protein>
    <submittedName>
        <fullName evidence="2">Uncharacterized protein</fullName>
    </submittedName>
</protein>
<dbReference type="RefSeq" id="XP_062726770.1">
    <property type="nucleotide sequence ID" value="XM_062871095.1"/>
</dbReference>